<evidence type="ECO:0000313" key="2">
    <source>
        <dbReference type="Proteomes" id="UP000632377"/>
    </source>
</evidence>
<accession>A0ABS1TAX2</accession>
<dbReference type="Gene3D" id="1.20.1260.10">
    <property type="match status" value="1"/>
</dbReference>
<dbReference type="Proteomes" id="UP000632377">
    <property type="component" value="Unassembled WGS sequence"/>
</dbReference>
<name>A0ABS1TAX2_9CLOT</name>
<dbReference type="InterPro" id="IPR012347">
    <property type="entry name" value="Ferritin-like"/>
</dbReference>
<protein>
    <submittedName>
        <fullName evidence="1">Spore coat protein</fullName>
    </submittedName>
</protein>
<organism evidence="1 2">
    <name type="scientific">Clostridium rhizosphaerae</name>
    <dbReference type="NCBI Taxonomy" id="2803861"/>
    <lineage>
        <taxon>Bacteria</taxon>
        <taxon>Bacillati</taxon>
        <taxon>Bacillota</taxon>
        <taxon>Clostridia</taxon>
        <taxon>Eubacteriales</taxon>
        <taxon>Clostridiaceae</taxon>
        <taxon>Clostridium</taxon>
    </lineage>
</organism>
<gene>
    <name evidence="1" type="ORF">JK636_06865</name>
</gene>
<comment type="caution">
    <text evidence="1">The sequence shown here is derived from an EMBL/GenBank/DDBJ whole genome shotgun (WGS) entry which is preliminary data.</text>
</comment>
<evidence type="ECO:0000313" key="1">
    <source>
        <dbReference type="EMBL" id="MBL4935479.1"/>
    </source>
</evidence>
<dbReference type="EMBL" id="JAESWC010000002">
    <property type="protein sequence ID" value="MBL4935479.1"/>
    <property type="molecule type" value="Genomic_DNA"/>
</dbReference>
<sequence>MENHTIAPNESMQLLELLTLKNLCITKSVIMSPLVSDNELKAILQNDVSLSEHHIRELKALLEESDLNPENNTCS</sequence>
<proteinExistence type="predicted"/>
<reference evidence="1 2" key="1">
    <citation type="submission" date="2021-01" db="EMBL/GenBank/DDBJ databases">
        <title>Genome public.</title>
        <authorList>
            <person name="Liu C."/>
            <person name="Sun Q."/>
        </authorList>
    </citation>
    <scope>NUCLEOTIDE SEQUENCE [LARGE SCALE GENOMIC DNA]</scope>
    <source>
        <strain evidence="1 2">YIM B02515</strain>
    </source>
</reference>
<keyword evidence="1" id="KW-0167">Capsid protein</keyword>
<dbReference type="RefSeq" id="WP_202748088.1">
    <property type="nucleotide sequence ID" value="NZ_JAESWC010000002.1"/>
</dbReference>
<keyword evidence="1" id="KW-0946">Virion</keyword>
<keyword evidence="2" id="KW-1185">Reference proteome</keyword>